<protein>
    <recommendedName>
        <fullName evidence="3">DUF2171 domain-containing protein</fullName>
    </recommendedName>
</protein>
<proteinExistence type="predicted"/>
<dbReference type="InterPro" id="IPR018684">
    <property type="entry name" value="DUF2171"/>
</dbReference>
<dbReference type="EMBL" id="CADCXN010000001">
    <property type="protein sequence ID" value="CAA9889307.1"/>
    <property type="molecule type" value="Genomic_DNA"/>
</dbReference>
<evidence type="ECO:0000313" key="2">
    <source>
        <dbReference type="Proteomes" id="UP000494216"/>
    </source>
</evidence>
<name>A0A8S0XQE3_9GAMM</name>
<organism evidence="1 2">
    <name type="scientific">Candidatus Methylobacter favarea</name>
    <dbReference type="NCBI Taxonomy" id="2707345"/>
    <lineage>
        <taxon>Bacteria</taxon>
        <taxon>Pseudomonadati</taxon>
        <taxon>Pseudomonadota</taxon>
        <taxon>Gammaproteobacteria</taxon>
        <taxon>Methylococcales</taxon>
        <taxon>Methylococcaceae</taxon>
        <taxon>Methylobacter</taxon>
    </lineage>
</organism>
<evidence type="ECO:0000313" key="1">
    <source>
        <dbReference type="EMBL" id="CAA9889307.1"/>
    </source>
</evidence>
<dbReference type="RefSeq" id="WP_174624327.1">
    <property type="nucleotide sequence ID" value="NZ_CADCXN010000001.1"/>
</dbReference>
<evidence type="ECO:0008006" key="3">
    <source>
        <dbReference type="Google" id="ProtNLM"/>
    </source>
</evidence>
<sequence>MITTDQIKPGMPVVCSQGGQFATVDQAEGGSFIRLKKDQTGQYHYIPVSWVISTESGKIKIDRPGEQAMRDWEIAPPPFL</sequence>
<dbReference type="Pfam" id="PF09939">
    <property type="entry name" value="DUF2171"/>
    <property type="match status" value="1"/>
</dbReference>
<gene>
    <name evidence="1" type="ORF">METHB2_10147</name>
</gene>
<keyword evidence="2" id="KW-1185">Reference proteome</keyword>
<dbReference type="Proteomes" id="UP000494216">
    <property type="component" value="Unassembled WGS sequence"/>
</dbReference>
<dbReference type="AlphaFoldDB" id="A0A8S0XQE3"/>
<reference evidence="1 2" key="1">
    <citation type="submission" date="2020-02" db="EMBL/GenBank/DDBJ databases">
        <authorList>
            <person name="Hogendoorn C."/>
        </authorList>
    </citation>
    <scope>NUCLEOTIDE SEQUENCE [LARGE SCALE GENOMIC DNA]</scope>
    <source>
        <strain evidence="1">METHB21</strain>
    </source>
</reference>
<accession>A0A8S0XQE3</accession>
<comment type="caution">
    <text evidence="1">The sequence shown here is derived from an EMBL/GenBank/DDBJ whole genome shotgun (WGS) entry which is preliminary data.</text>
</comment>